<dbReference type="Proteomes" id="UP000693946">
    <property type="component" value="Linkage Group LG20"/>
</dbReference>
<evidence type="ECO:0000256" key="1">
    <source>
        <dbReference type="SAM" id="MobiDB-lite"/>
    </source>
</evidence>
<comment type="caution">
    <text evidence="2">The sequence shown here is derived from an EMBL/GenBank/DDBJ whole genome shotgun (WGS) entry which is preliminary data.</text>
</comment>
<feature type="region of interest" description="Disordered" evidence="1">
    <location>
        <begin position="1"/>
        <end position="29"/>
    </location>
</feature>
<evidence type="ECO:0000313" key="2">
    <source>
        <dbReference type="EMBL" id="KAG7500287.1"/>
    </source>
</evidence>
<keyword evidence="3" id="KW-1185">Reference proteome</keyword>
<protein>
    <submittedName>
        <fullName evidence="2">Uncharacterized protein</fullName>
    </submittedName>
</protein>
<dbReference type="EMBL" id="JAGKHQ010000013">
    <property type="protein sequence ID" value="KAG7500287.1"/>
    <property type="molecule type" value="Genomic_DNA"/>
</dbReference>
<sequence>MEGNVTSIPKAAAVAAAAEEERGGGSGGDVTVCGSLALAREDIPRHTALAHGLTALKWKEPSLRPLIM</sequence>
<evidence type="ECO:0000313" key="3">
    <source>
        <dbReference type="Proteomes" id="UP000693946"/>
    </source>
</evidence>
<reference evidence="2 3" key="1">
    <citation type="journal article" date="2021" name="Sci. Rep.">
        <title>Chromosome anchoring in Senegalese sole (Solea senegalensis) reveals sex-associated markers and genome rearrangements in flatfish.</title>
        <authorList>
            <person name="Guerrero-Cozar I."/>
            <person name="Gomez-Garrido J."/>
            <person name="Berbel C."/>
            <person name="Martinez-Blanch J.F."/>
            <person name="Alioto T."/>
            <person name="Claros M.G."/>
            <person name="Gagnaire P.A."/>
            <person name="Manchado M."/>
        </authorList>
    </citation>
    <scope>NUCLEOTIDE SEQUENCE [LARGE SCALE GENOMIC DNA]</scope>
    <source>
        <strain evidence="2">Sse05_10M</strain>
    </source>
</reference>
<gene>
    <name evidence="2" type="ORF">JOB18_014232</name>
</gene>
<dbReference type="AlphaFoldDB" id="A0AAV6R4G6"/>
<name>A0AAV6R4G6_SOLSE</name>
<proteinExistence type="predicted"/>
<organism evidence="2 3">
    <name type="scientific">Solea senegalensis</name>
    <name type="common">Senegalese sole</name>
    <dbReference type="NCBI Taxonomy" id="28829"/>
    <lineage>
        <taxon>Eukaryota</taxon>
        <taxon>Metazoa</taxon>
        <taxon>Chordata</taxon>
        <taxon>Craniata</taxon>
        <taxon>Vertebrata</taxon>
        <taxon>Euteleostomi</taxon>
        <taxon>Actinopterygii</taxon>
        <taxon>Neopterygii</taxon>
        <taxon>Teleostei</taxon>
        <taxon>Neoteleostei</taxon>
        <taxon>Acanthomorphata</taxon>
        <taxon>Carangaria</taxon>
        <taxon>Pleuronectiformes</taxon>
        <taxon>Pleuronectoidei</taxon>
        <taxon>Soleidae</taxon>
        <taxon>Solea</taxon>
    </lineage>
</organism>
<accession>A0AAV6R4G6</accession>